<evidence type="ECO:0000313" key="2">
    <source>
        <dbReference type="Proteomes" id="UP000196531"/>
    </source>
</evidence>
<name>A0A1Y5FFH9_9BACT</name>
<reference evidence="2" key="1">
    <citation type="journal article" date="2017" name="Proc. Natl. Acad. Sci. U.S.A.">
        <title>Simulation of Deepwater Horizon oil plume reveals substrate specialization within a complex community of hydrocarbon-degraders.</title>
        <authorList>
            <person name="Hu P."/>
            <person name="Dubinsky E.A."/>
            <person name="Probst A.J."/>
            <person name="Wang J."/>
            <person name="Sieber C.M.K."/>
            <person name="Tom L.M."/>
            <person name="Gardinali P."/>
            <person name="Banfield J.F."/>
            <person name="Atlas R.M."/>
            <person name="Andersen G.L."/>
        </authorList>
    </citation>
    <scope>NUCLEOTIDE SEQUENCE [LARGE SCALE GENOMIC DNA]</scope>
</reference>
<dbReference type="AlphaFoldDB" id="A0A1Y5FFH9"/>
<dbReference type="Proteomes" id="UP000196531">
    <property type="component" value="Unassembled WGS sequence"/>
</dbReference>
<sequence length="176" mass="19791">MGVLSIVHSWHFLDLRASATSPKEISLLTHKGGETLKVLHVLGEGCGCSEFTAEYLYERGARSDIREIIYFLGSQKDLDFDFKSKGYEIYFKTMEEIKKNRKKINGVPLFQVYSKDHSLLYSGGYSTKMISRGSKFMDLPIIDKLMAKGIAQSNPVFGCLVGKEFANSIDPLGLKY</sequence>
<protein>
    <submittedName>
        <fullName evidence="1">Uncharacterized protein</fullName>
    </submittedName>
</protein>
<accession>A0A1Y5FFH9</accession>
<dbReference type="EMBL" id="MAAO01000002">
    <property type="protein sequence ID" value="OUR99506.1"/>
    <property type="molecule type" value="Genomic_DNA"/>
</dbReference>
<gene>
    <name evidence="1" type="ORF">A9Q84_00365</name>
</gene>
<comment type="caution">
    <text evidence="1">The sequence shown here is derived from an EMBL/GenBank/DDBJ whole genome shotgun (WGS) entry which is preliminary data.</text>
</comment>
<evidence type="ECO:0000313" key="1">
    <source>
        <dbReference type="EMBL" id="OUR99506.1"/>
    </source>
</evidence>
<organism evidence="1 2">
    <name type="scientific">Halobacteriovorax marinus</name>
    <dbReference type="NCBI Taxonomy" id="97084"/>
    <lineage>
        <taxon>Bacteria</taxon>
        <taxon>Pseudomonadati</taxon>
        <taxon>Bdellovibrionota</taxon>
        <taxon>Bacteriovoracia</taxon>
        <taxon>Bacteriovoracales</taxon>
        <taxon>Halobacteriovoraceae</taxon>
        <taxon>Halobacteriovorax</taxon>
    </lineage>
</organism>
<proteinExistence type="predicted"/>